<comment type="caution">
    <text evidence="2">The sequence shown here is derived from an EMBL/GenBank/DDBJ whole genome shotgun (WGS) entry which is preliminary data.</text>
</comment>
<organism evidence="2 3">
    <name type="scientific">Ruminococcus albus SY3</name>
    <dbReference type="NCBI Taxonomy" id="1341156"/>
    <lineage>
        <taxon>Bacteria</taxon>
        <taxon>Bacillati</taxon>
        <taxon>Bacillota</taxon>
        <taxon>Clostridia</taxon>
        <taxon>Eubacteriales</taxon>
        <taxon>Oscillospiraceae</taxon>
        <taxon>Ruminococcus</taxon>
    </lineage>
</organism>
<dbReference type="Proteomes" id="UP000021369">
    <property type="component" value="Unassembled WGS sequence"/>
</dbReference>
<dbReference type="GO" id="GO:0016787">
    <property type="term" value="F:hydrolase activity"/>
    <property type="evidence" value="ECO:0007669"/>
    <property type="project" value="InterPro"/>
</dbReference>
<evidence type="ECO:0000259" key="1">
    <source>
        <dbReference type="Pfam" id="PF00149"/>
    </source>
</evidence>
<evidence type="ECO:0000313" key="2">
    <source>
        <dbReference type="EMBL" id="EXM40362.1"/>
    </source>
</evidence>
<accession>A0A011V4E5</accession>
<dbReference type="InterPro" id="IPR014578">
    <property type="entry name" value="Pesterase_CT488"/>
</dbReference>
<proteinExistence type="predicted"/>
<dbReference type="PANTHER" id="PTHR31302:SF22">
    <property type="entry name" value="PHOSPHOESTERASE"/>
    <property type="match status" value="1"/>
</dbReference>
<gene>
    <name evidence="2" type="ORF">RASY3_00185</name>
</gene>
<dbReference type="RefSeq" id="WP_037284004.1">
    <property type="nucleotide sequence ID" value="NZ_JEOB01000001.1"/>
</dbReference>
<name>A0A011V4E5_RUMAL</name>
<dbReference type="OrthoDB" id="8610138at2"/>
<dbReference type="AlphaFoldDB" id="A0A011V4E5"/>
<dbReference type="EMBL" id="JEOB01000001">
    <property type="protein sequence ID" value="EXM40362.1"/>
    <property type="molecule type" value="Genomic_DNA"/>
</dbReference>
<protein>
    <submittedName>
        <fullName evidence="2">Serine/threonine protein phosphatase</fullName>
    </submittedName>
</protein>
<sequence>MKLYTIADLHLSFGVHKPMNIFGGWDDHVQRLEKNWQDKICPDDIVVLPGDLSWGMNFEETEKDLAFLDSLNGTKIISKGNHDYWWNTVSKMQRFFDEKGFKSLNILHLNHYQFGSIGICGTRGWVNDNSEPASAKVIAREAIRLEMSVKSAISAGLTPVVFLHYPPVFGESRNFEILDVLYKYGVKKVFYGHLHGKAHGYAVNGMYDGIEYRLISSDFLHFDPFDITGIVQSDNY</sequence>
<feature type="domain" description="Calcineurin-like phosphoesterase" evidence="1">
    <location>
        <begin position="1"/>
        <end position="196"/>
    </location>
</feature>
<dbReference type="PANTHER" id="PTHR31302">
    <property type="entry name" value="TRANSMEMBRANE PROTEIN WITH METALLOPHOSPHOESTERASE DOMAIN-RELATED"/>
    <property type="match status" value="1"/>
</dbReference>
<dbReference type="InterPro" id="IPR051158">
    <property type="entry name" value="Metallophosphoesterase_sf"/>
</dbReference>
<reference evidence="2 3" key="1">
    <citation type="submission" date="2013-06" db="EMBL/GenBank/DDBJ databases">
        <title>Rumen cellulosomics: divergent fiber-degrading strategies revealed by comparative genome-wide analysis of six Ruminococcal strains.</title>
        <authorList>
            <person name="Dassa B."/>
            <person name="Borovok I."/>
            <person name="Lamed R."/>
            <person name="Flint H."/>
            <person name="Yeoman C.J."/>
            <person name="White B."/>
            <person name="Bayer E.A."/>
        </authorList>
    </citation>
    <scope>NUCLEOTIDE SEQUENCE [LARGE SCALE GENOMIC DNA]</scope>
    <source>
        <strain evidence="2 3">SY3</strain>
    </source>
</reference>
<dbReference type="PIRSF" id="PIRSF033094">
    <property type="entry name" value="Pesterase_CT488"/>
    <property type="match status" value="1"/>
</dbReference>
<dbReference type="PATRIC" id="fig|1341156.4.peg.573"/>
<dbReference type="InterPro" id="IPR004843">
    <property type="entry name" value="Calcineurin-like_PHP"/>
</dbReference>
<dbReference type="Pfam" id="PF00149">
    <property type="entry name" value="Metallophos"/>
    <property type="match status" value="1"/>
</dbReference>
<dbReference type="Gene3D" id="3.60.21.10">
    <property type="match status" value="1"/>
</dbReference>
<dbReference type="InterPro" id="IPR029052">
    <property type="entry name" value="Metallo-depent_PP-like"/>
</dbReference>
<evidence type="ECO:0000313" key="3">
    <source>
        <dbReference type="Proteomes" id="UP000021369"/>
    </source>
</evidence>
<keyword evidence="3" id="KW-1185">Reference proteome</keyword>
<dbReference type="SUPFAM" id="SSF56300">
    <property type="entry name" value="Metallo-dependent phosphatases"/>
    <property type="match status" value="1"/>
</dbReference>